<evidence type="ECO:0000256" key="2">
    <source>
        <dbReference type="ARBA" id="ARBA00005253"/>
    </source>
</evidence>
<accession>A0A9P1C3W5</accession>
<reference evidence="9" key="2">
    <citation type="submission" date="2024-04" db="EMBL/GenBank/DDBJ databases">
        <authorList>
            <person name="Chen Y."/>
            <person name="Shah S."/>
            <person name="Dougan E. K."/>
            <person name="Thang M."/>
            <person name="Chan C."/>
        </authorList>
    </citation>
    <scope>NUCLEOTIDE SEQUENCE [LARGE SCALE GENOMIC DNA]</scope>
</reference>
<keyword evidence="5" id="KW-0206">Cytoskeleton</keyword>
<dbReference type="AlphaFoldDB" id="A0A9P1C3W5"/>
<evidence type="ECO:0000256" key="5">
    <source>
        <dbReference type="ARBA" id="ARBA00023212"/>
    </source>
</evidence>
<gene>
    <name evidence="8" type="ORF">C1SCF055_LOCUS11799</name>
</gene>
<evidence type="ECO:0000256" key="6">
    <source>
        <dbReference type="SAM" id="MobiDB-lite"/>
    </source>
</evidence>
<keyword evidence="3" id="KW-0677">Repeat</keyword>
<dbReference type="SMART" id="SM00054">
    <property type="entry name" value="EFh"/>
    <property type="match status" value="4"/>
</dbReference>
<dbReference type="Pfam" id="PF13833">
    <property type="entry name" value="EF-hand_8"/>
    <property type="match status" value="1"/>
</dbReference>
<evidence type="ECO:0000259" key="7">
    <source>
        <dbReference type="PROSITE" id="PS50222"/>
    </source>
</evidence>
<dbReference type="InterPro" id="IPR050230">
    <property type="entry name" value="CALM/Myosin/TropC-like"/>
</dbReference>
<dbReference type="OrthoDB" id="26525at2759"/>
<dbReference type="InterPro" id="IPR018247">
    <property type="entry name" value="EF_Hand_1_Ca_BS"/>
</dbReference>
<keyword evidence="11" id="KW-1185">Reference proteome</keyword>
<evidence type="ECO:0000256" key="3">
    <source>
        <dbReference type="ARBA" id="ARBA00022737"/>
    </source>
</evidence>
<evidence type="ECO:0000256" key="4">
    <source>
        <dbReference type="ARBA" id="ARBA00022837"/>
    </source>
</evidence>
<comment type="subcellular location">
    <subcellularLocation>
        <location evidence="1">Cytoplasm</location>
        <location evidence="1">Cytoskeleton</location>
    </subcellularLocation>
</comment>
<reference evidence="8" key="1">
    <citation type="submission" date="2022-10" db="EMBL/GenBank/DDBJ databases">
        <authorList>
            <person name="Chen Y."/>
            <person name="Dougan E. K."/>
            <person name="Chan C."/>
            <person name="Rhodes N."/>
            <person name="Thang M."/>
        </authorList>
    </citation>
    <scope>NUCLEOTIDE SEQUENCE</scope>
</reference>
<dbReference type="CDD" id="cd00051">
    <property type="entry name" value="EFh"/>
    <property type="match status" value="2"/>
</dbReference>
<comment type="similarity">
    <text evidence="2">Belongs to the centrin family.</text>
</comment>
<dbReference type="Pfam" id="PF13499">
    <property type="entry name" value="EF-hand_7"/>
    <property type="match status" value="1"/>
</dbReference>
<organism evidence="8">
    <name type="scientific">Cladocopium goreaui</name>
    <dbReference type="NCBI Taxonomy" id="2562237"/>
    <lineage>
        <taxon>Eukaryota</taxon>
        <taxon>Sar</taxon>
        <taxon>Alveolata</taxon>
        <taxon>Dinophyceae</taxon>
        <taxon>Suessiales</taxon>
        <taxon>Symbiodiniaceae</taxon>
        <taxon>Cladocopium</taxon>
    </lineage>
</organism>
<name>A0A9P1C3W5_9DINO</name>
<evidence type="ECO:0000313" key="11">
    <source>
        <dbReference type="Proteomes" id="UP001152797"/>
    </source>
</evidence>
<dbReference type="Gene3D" id="1.10.238.10">
    <property type="entry name" value="EF-hand"/>
    <property type="match status" value="2"/>
</dbReference>
<sequence length="1212" mass="137345">MPRSGLVAEVSAESCVPWLGLARRHCRDQLVEVATAVETTRSQIARDFLAAVSQEKTGRPHRLKTSFEEATQQPTKQHDCGYSLAKGEKRCCEFEDEGSCQTCCAEHYEQPYCRAFCQRMCQRGIFKTWSGGGKTKVPVCPVGGPTKALQAYDLAKVEGKFVNPYLDWKGEKFEKEWLDAHPVDSPESAEATAELFSNRWTCPCRMVPWHFLLWSPAATGGAAVTGVASAAPQAFWDWLVEEGVLDRDYLAWVNCEGPQSPWSQFRTMLVKHLEDGRWNYGQPEAWISEPSHWQLVKEAEMLTELWKQRDLKAQVENISLEEHLAVPKRTSLKEPAAVVRGDLVAWIIQDHLHHLKAPGEPSESFAGSCLQGLAAALCVFGRALDVLGRSKRWDDDAEDDGFLLWRMEMGFLLAGMLLGEGLSLLDLTAAPGWPGLNTRFVEQLLHRPLTGGEFGLSPARARQTTVLAAPRRTDDPRPARMPVLERYHAATDPQGVTSWGKVAGQRMAMRGQVLRIADTLPPGHPYPWRQLGFPYQAPDYQQAAQPFLAQWSRRVRMLSLISNHGALDLEIPDLLLTLFPQWFEPRFLLGGSNRGKICEKTEGSATVDALCAAHWRRVPPRRRRRWESRGVLRKWGSRYSTKRRRHLFEGRGTFHPLDPRLRFWDQEPTKQGLRVDPDLMTVSSWADAMYLSQRFPEVPLIIYFGPPVMLVVGEDVVMGKKAIVEKHWKGIRALTRKAVRGEVFISGESLFRCEQFFWQTGVEVPFLRPMSTWVNATYVPQKRRFEGAEVLVHNRGRLKYESAFLESLRLMAGPKFPYRVVPQEGRIIPFEQLATYHAVVIVPWSPELCMLRHLFKMRVPLVVPELSLLRNLVHVANMRLMPYPYNAFDPQSNRAFVEGIHPFDPFHDTSRAPSDVRGMQARAYWAEYSEYLLIPELLRFASAADLLAKLNAMEGYKVSQRMRAAYANDMKEMMSFWQELLPILIGQSADDVKQRKNGLLDAETSALSAESRGGVASPMAPKARKVRARQRTELKDEQKAEIKEAFDLFDTDGTGTIEAKELKVALRALGFEPKKEELKKLVSDLDKSGSSHGQGMLDFNEFLEIMTAKMSEKDSKEQILKAFQLFKGPTGKISFEDLKAVARELGENMSDEELQEMIREADKDDDGEVSEEVNWLYRVCLETFPVPLRRKLNSCGSSGVPRFDCLGRPEPG</sequence>
<feature type="region of interest" description="Disordered" evidence="6">
    <location>
        <begin position="1010"/>
        <end position="1034"/>
    </location>
</feature>
<dbReference type="PROSITE" id="PS50222">
    <property type="entry name" value="EF_HAND_2"/>
    <property type="match status" value="1"/>
</dbReference>
<dbReference type="EMBL" id="CAMXCT010000874">
    <property type="protein sequence ID" value="CAI3984252.1"/>
    <property type="molecule type" value="Genomic_DNA"/>
</dbReference>
<evidence type="ECO:0000256" key="1">
    <source>
        <dbReference type="ARBA" id="ARBA00004245"/>
    </source>
</evidence>
<dbReference type="EMBL" id="CAMXCT030000874">
    <property type="protein sequence ID" value="CAL4771564.1"/>
    <property type="molecule type" value="Genomic_DNA"/>
</dbReference>
<dbReference type="InterPro" id="IPR002048">
    <property type="entry name" value="EF_hand_dom"/>
</dbReference>
<evidence type="ECO:0000313" key="9">
    <source>
        <dbReference type="EMBL" id="CAL1137627.1"/>
    </source>
</evidence>
<evidence type="ECO:0000313" key="8">
    <source>
        <dbReference type="EMBL" id="CAI3984252.1"/>
    </source>
</evidence>
<proteinExistence type="inferred from homology"/>
<protein>
    <submittedName>
        <fullName evidence="10">EF-hand domain-containing protein</fullName>
    </submittedName>
</protein>
<dbReference type="PROSITE" id="PS00018">
    <property type="entry name" value="EF_HAND_1"/>
    <property type="match status" value="1"/>
</dbReference>
<dbReference type="PANTHER" id="PTHR23048">
    <property type="entry name" value="MYOSIN LIGHT CHAIN 1, 3"/>
    <property type="match status" value="1"/>
</dbReference>
<dbReference type="InterPro" id="IPR011992">
    <property type="entry name" value="EF-hand-dom_pair"/>
</dbReference>
<dbReference type="PANTHER" id="PTHR23048:SF59">
    <property type="entry name" value="EF-HAND SUPERFAMILY PROTEIN"/>
    <property type="match status" value="1"/>
</dbReference>
<dbReference type="EMBL" id="CAMXCT020000874">
    <property type="protein sequence ID" value="CAL1137627.1"/>
    <property type="molecule type" value="Genomic_DNA"/>
</dbReference>
<dbReference type="FunFam" id="1.10.238.10:FF:000178">
    <property type="entry name" value="Calmodulin-2 A"/>
    <property type="match status" value="1"/>
</dbReference>
<dbReference type="Proteomes" id="UP001152797">
    <property type="component" value="Unassembled WGS sequence"/>
</dbReference>
<feature type="domain" description="EF-hand" evidence="7">
    <location>
        <begin position="1037"/>
        <end position="1072"/>
    </location>
</feature>
<dbReference type="SUPFAM" id="SSF47473">
    <property type="entry name" value="EF-hand"/>
    <property type="match status" value="1"/>
</dbReference>
<dbReference type="GO" id="GO:0005509">
    <property type="term" value="F:calcium ion binding"/>
    <property type="evidence" value="ECO:0007669"/>
    <property type="project" value="InterPro"/>
</dbReference>
<keyword evidence="4" id="KW-0106">Calcium</keyword>
<comment type="caution">
    <text evidence="8">The sequence shown here is derived from an EMBL/GenBank/DDBJ whole genome shotgun (WGS) entry which is preliminary data.</text>
</comment>
<dbReference type="GO" id="GO:0016460">
    <property type="term" value="C:myosin II complex"/>
    <property type="evidence" value="ECO:0007669"/>
    <property type="project" value="TreeGrafter"/>
</dbReference>
<keyword evidence="5" id="KW-0963">Cytoplasm</keyword>
<evidence type="ECO:0000313" key="10">
    <source>
        <dbReference type="EMBL" id="CAL4771564.1"/>
    </source>
</evidence>